<dbReference type="PROSITE" id="PS51464">
    <property type="entry name" value="SIS"/>
    <property type="match status" value="2"/>
</dbReference>
<feature type="domain" description="SIS" evidence="2">
    <location>
        <begin position="30"/>
        <end position="174"/>
    </location>
</feature>
<protein>
    <submittedName>
        <fullName evidence="3">SIS domain-containing protein</fullName>
    </submittedName>
</protein>
<reference evidence="3" key="2">
    <citation type="journal article" date="2021" name="PeerJ">
        <title>Extensive microbial diversity within the chicken gut microbiome revealed by metagenomics and culture.</title>
        <authorList>
            <person name="Gilroy R."/>
            <person name="Ravi A."/>
            <person name="Getino M."/>
            <person name="Pursley I."/>
            <person name="Horton D.L."/>
            <person name="Alikhan N.F."/>
            <person name="Baker D."/>
            <person name="Gharbi K."/>
            <person name="Hall N."/>
            <person name="Watson M."/>
            <person name="Adriaenssens E.M."/>
            <person name="Foster-Nyarko E."/>
            <person name="Jarju S."/>
            <person name="Secka A."/>
            <person name="Antonio M."/>
            <person name="Oren A."/>
            <person name="Chaudhuri R.R."/>
            <person name="La Ragione R."/>
            <person name="Hildebrand F."/>
            <person name="Pallen M.J."/>
        </authorList>
    </citation>
    <scope>NUCLEOTIDE SEQUENCE</scope>
    <source>
        <strain evidence="3">CHK184-20233</strain>
    </source>
</reference>
<dbReference type="InterPro" id="IPR001347">
    <property type="entry name" value="SIS_dom"/>
</dbReference>
<accession>A0A9D1DUH5</accession>
<dbReference type="PANTHER" id="PTHR10937:SF8">
    <property type="entry name" value="AMINOTRANSFERASE-RELATED"/>
    <property type="match status" value="1"/>
</dbReference>
<evidence type="ECO:0000313" key="3">
    <source>
        <dbReference type="EMBL" id="HIR59340.1"/>
    </source>
</evidence>
<evidence type="ECO:0000256" key="1">
    <source>
        <dbReference type="ARBA" id="ARBA00022737"/>
    </source>
</evidence>
<evidence type="ECO:0000259" key="2">
    <source>
        <dbReference type="PROSITE" id="PS51464"/>
    </source>
</evidence>
<dbReference type="CDD" id="cd05008">
    <property type="entry name" value="SIS_GlmS_GlmD_1"/>
    <property type="match status" value="1"/>
</dbReference>
<dbReference type="InterPro" id="IPR035490">
    <property type="entry name" value="GlmS/FrlB_SIS"/>
</dbReference>
<keyword evidence="1" id="KW-0677">Repeat</keyword>
<dbReference type="InterPro" id="IPR035466">
    <property type="entry name" value="GlmS/AgaS_SIS"/>
</dbReference>
<dbReference type="PANTHER" id="PTHR10937">
    <property type="entry name" value="GLUCOSAMINE--FRUCTOSE-6-PHOSPHATE AMINOTRANSFERASE, ISOMERIZING"/>
    <property type="match status" value="1"/>
</dbReference>
<proteinExistence type="predicted"/>
<feature type="domain" description="SIS" evidence="2">
    <location>
        <begin position="195"/>
        <end position="334"/>
    </location>
</feature>
<dbReference type="EMBL" id="DVHC01000050">
    <property type="protein sequence ID" value="HIR59340.1"/>
    <property type="molecule type" value="Genomic_DNA"/>
</dbReference>
<dbReference type="Pfam" id="PF01380">
    <property type="entry name" value="SIS"/>
    <property type="match status" value="2"/>
</dbReference>
<dbReference type="InterPro" id="IPR046348">
    <property type="entry name" value="SIS_dom_sf"/>
</dbReference>
<dbReference type="GO" id="GO:1901135">
    <property type="term" value="P:carbohydrate derivative metabolic process"/>
    <property type="evidence" value="ECO:0007669"/>
    <property type="project" value="InterPro"/>
</dbReference>
<dbReference type="GO" id="GO:0097367">
    <property type="term" value="F:carbohydrate derivative binding"/>
    <property type="evidence" value="ECO:0007669"/>
    <property type="project" value="InterPro"/>
</dbReference>
<gene>
    <name evidence="3" type="ORF">IAB38_04745</name>
</gene>
<dbReference type="Gene3D" id="3.40.50.10490">
    <property type="entry name" value="Glucose-6-phosphate isomerase like protein, domain 1"/>
    <property type="match status" value="2"/>
</dbReference>
<dbReference type="AlphaFoldDB" id="A0A9D1DUH5"/>
<dbReference type="CDD" id="cd05009">
    <property type="entry name" value="SIS_GlmS_GlmD_2"/>
    <property type="match status" value="1"/>
</dbReference>
<organism evidence="3 4">
    <name type="scientific">Candidatus Onthousia excrementipullorum</name>
    <dbReference type="NCBI Taxonomy" id="2840884"/>
    <lineage>
        <taxon>Bacteria</taxon>
        <taxon>Bacillati</taxon>
        <taxon>Bacillota</taxon>
        <taxon>Bacilli</taxon>
        <taxon>Candidatus Onthousia</taxon>
    </lineage>
</organism>
<comment type="caution">
    <text evidence="3">The sequence shown here is derived from an EMBL/GenBank/DDBJ whole genome shotgun (WGS) entry which is preliminary data.</text>
</comment>
<dbReference type="SUPFAM" id="SSF53697">
    <property type="entry name" value="SIS domain"/>
    <property type="match status" value="1"/>
</dbReference>
<evidence type="ECO:0000313" key="4">
    <source>
        <dbReference type="Proteomes" id="UP000824232"/>
    </source>
</evidence>
<dbReference type="Proteomes" id="UP000824232">
    <property type="component" value="Unassembled WGS sequence"/>
</dbReference>
<sequence length="344" mass="38024">MNNTKMLEEIREVTALEACIEKNKDVIPSIAKEIKEFNPKSFMIVARGTSTHGGIFGKFFLELHTKIPVEMADASIFTVYDSNMDLSNTCVIAISQSGKGYDVSTVLKKAKESGAYTFAITNNPNSLVAEATDKHIFNEIGETKAGAATKGYTTTLYILTKLALCLSGEEDSFDDNKYIEAVKKGLDLYEDVKPMAKELISMEMGFSIARGYSYSLAKEFALKVMETCLVPVIPYKASEFCHGPLASTSPKTPVVLFAVDDKTNEDIKRVVTYLKDTKAKTYVVTNDKEIADIADMAIMIDESESIYAFYQAAIVMQLLSCEMAFTKGTYQDHVPVLKGRTNTF</sequence>
<reference evidence="3" key="1">
    <citation type="submission" date="2020-10" db="EMBL/GenBank/DDBJ databases">
        <authorList>
            <person name="Gilroy R."/>
        </authorList>
    </citation>
    <scope>NUCLEOTIDE SEQUENCE</scope>
    <source>
        <strain evidence="3">CHK184-20233</strain>
    </source>
</reference>
<name>A0A9D1DUH5_9FIRM</name>